<protein>
    <submittedName>
        <fullName evidence="2">Uncharacterized protein</fullName>
    </submittedName>
</protein>
<dbReference type="AlphaFoldDB" id="A0A7S4H8N6"/>
<sequence length="511" mass="60411">MAGEDKKRRLLRQWWLRTFASAPRQEESEPLQWNGDAVLLLSRDRDLLSASEKESLRERRRDHRWEEMMRGESSGQRRNSFLSERSLLEDDCHGRSGEWKLRCSPDTFSCLKLSGKQQDQQNRCTRSFELRAECSRKSMLKRIRCTERWSLTYNPTFNQTVGGERKQERRQIRLNRKERSKGENARPMEDDLKSKTTMVGHVHAIGRTRSQLRLKESMNRRRSEQTDTSEGVERISRISSNSSAHKSDSEPSRLTNEQEREEAATKIVRFIQSQRRRVAEREEKRKEREEDTSLSLLRWQEIDELLDQEESQAELEKIGKRVQDLDLFSMHEKHAHTNFRRLARLCLDDWERFIRSENSYKNVENMAKVALQDWTKGNRDSAADTLEQAKTCLEQAEELASNVQLSTLGRALDKINEMRQQSIKNLSVYLAMEETDDISRQYVRSRRRKAYVGHNLASSDIQSQILQEHLVKKSWQSQGQSTPNLLAHRMEERQREKHFRIFNQNVMLKSK</sequence>
<feature type="compositionally biased region" description="Basic and acidic residues" evidence="1">
    <location>
        <begin position="213"/>
        <end position="236"/>
    </location>
</feature>
<dbReference type="EMBL" id="HBKN01000444">
    <property type="protein sequence ID" value="CAE2191057.1"/>
    <property type="molecule type" value="Transcribed_RNA"/>
</dbReference>
<gene>
    <name evidence="2" type="ORF">GTHE00462_LOCUS368</name>
</gene>
<feature type="compositionally biased region" description="Basic and acidic residues" evidence="1">
    <location>
        <begin position="245"/>
        <end position="261"/>
    </location>
</feature>
<proteinExistence type="predicted"/>
<reference evidence="2" key="1">
    <citation type="submission" date="2021-01" db="EMBL/GenBank/DDBJ databases">
        <authorList>
            <person name="Corre E."/>
            <person name="Pelletier E."/>
            <person name="Niang G."/>
            <person name="Scheremetjew M."/>
            <person name="Finn R."/>
            <person name="Kale V."/>
            <person name="Holt S."/>
            <person name="Cochrane G."/>
            <person name="Meng A."/>
            <person name="Brown T."/>
            <person name="Cohen L."/>
        </authorList>
    </citation>
    <scope>NUCLEOTIDE SEQUENCE</scope>
    <source>
        <strain evidence="2">CCMP 2712</strain>
    </source>
</reference>
<name>A0A7S4H8N6_GUITH</name>
<evidence type="ECO:0000256" key="1">
    <source>
        <dbReference type="SAM" id="MobiDB-lite"/>
    </source>
</evidence>
<feature type="compositionally biased region" description="Basic and acidic residues" evidence="1">
    <location>
        <begin position="163"/>
        <end position="194"/>
    </location>
</feature>
<evidence type="ECO:0000313" key="2">
    <source>
        <dbReference type="EMBL" id="CAE2191057.1"/>
    </source>
</evidence>
<accession>A0A7S4H8N6</accession>
<organism evidence="2">
    <name type="scientific">Guillardia theta</name>
    <name type="common">Cryptophyte</name>
    <name type="synonym">Cryptomonas phi</name>
    <dbReference type="NCBI Taxonomy" id="55529"/>
    <lineage>
        <taxon>Eukaryota</taxon>
        <taxon>Cryptophyceae</taxon>
        <taxon>Pyrenomonadales</taxon>
        <taxon>Geminigeraceae</taxon>
        <taxon>Guillardia</taxon>
    </lineage>
</organism>
<feature type="region of interest" description="Disordered" evidence="1">
    <location>
        <begin position="157"/>
        <end position="261"/>
    </location>
</feature>